<evidence type="ECO:0000259" key="3">
    <source>
        <dbReference type="Pfam" id="PF20153"/>
    </source>
</evidence>
<keyword evidence="6" id="KW-1185">Reference proteome</keyword>
<dbReference type="EMBL" id="ML145157">
    <property type="protein sequence ID" value="TBU56100.1"/>
    <property type="molecule type" value="Genomic_DNA"/>
</dbReference>
<feature type="region of interest" description="Disordered" evidence="1">
    <location>
        <begin position="1"/>
        <end position="35"/>
    </location>
</feature>
<dbReference type="Proteomes" id="UP000292082">
    <property type="component" value="Unassembled WGS sequence"/>
</dbReference>
<keyword evidence="2" id="KW-1133">Transmembrane helix</keyword>
<evidence type="ECO:0000313" key="4">
    <source>
        <dbReference type="EMBL" id="TBU26916.1"/>
    </source>
</evidence>
<keyword evidence="2" id="KW-0472">Membrane</keyword>
<dbReference type="OrthoDB" id="2796682at2759"/>
<proteinExistence type="predicted"/>
<sequence>MQPRSRRESLKSQRTRSARWTRSQPERRQSHELEPLPKLGDVVVDIEEVEAESPSANALATRGALAADAWMRCAAALKEYDEDKIQGWKEEIDTHLVFAGLFSAILTAFNIEAYKLLGGNNPNSNSSADTTNQLLALLVQQAAPTNSNITTFATNAFNAAHQDISSTPPRTAKSALAINALWFSSLICSLAAASISLLVKQWMNEYKYGMASASPEVARIRQFRYDGLKKWRVEAIMMLIPILLQGALVLFLLGLILFLAPLDNSGAVTKAAGILISSLLFFLALTTLLPTFVPDCSYQSPQAWGVFVVIQALKKPIRFAVRRLYSIAKIRAARHADGTISRLRVRMARNFVQRFKRFANKPNTYSWKARERLLVEEQGPLLDQHCLVGADVTFLDDSFLRNVIQPCLNDMAPIPAVECYYTIMAHRADRMENGISYFETQSAGSKAESLAILADITLDTLRKTRTEPGVSIEHARRIMDTLEPLLVRTLPHIYPHFCEVMFGLLGDQDTTVRKQAFAILYQHLSRNPELAEQCSAIGCNDLSALVAFVSNARTDGNYKQFLDGCDLVICLATLRTALASPETQSAVPGIRDHLRDTLSHLQTFFETPLWKNEPRLLYPISRIPPHLVALERRYPGILEDELVGVLEQVTQHAKGRLNHDGNWEDKIIILETTLQDLQMVRLGGSQASIMTLNEDGIPHVRRPSLMRNAISPTLDV</sequence>
<evidence type="ECO:0000256" key="1">
    <source>
        <dbReference type="SAM" id="MobiDB-lite"/>
    </source>
</evidence>
<reference evidence="4 6" key="1">
    <citation type="submission" date="2019-01" db="EMBL/GenBank/DDBJ databases">
        <title>Draft genome sequences of three monokaryotic isolates of the white-rot basidiomycete fungus Dichomitus squalens.</title>
        <authorList>
            <consortium name="DOE Joint Genome Institute"/>
            <person name="Lopez S.C."/>
            <person name="Andreopoulos B."/>
            <person name="Pangilinan J."/>
            <person name="Lipzen A."/>
            <person name="Riley R."/>
            <person name="Ahrendt S."/>
            <person name="Ng V."/>
            <person name="Barry K."/>
            <person name="Daum C."/>
            <person name="Grigoriev I.V."/>
            <person name="Hilden K.S."/>
            <person name="Makela M.R."/>
            <person name="de Vries R.P."/>
        </authorList>
    </citation>
    <scope>NUCLEOTIDE SEQUENCE [LARGE SCALE GENOMIC DNA]</scope>
    <source>
        <strain evidence="5 6">CBS 464.89</strain>
        <strain evidence="4">OM18370.1</strain>
    </source>
</reference>
<organism evidence="4">
    <name type="scientific">Dichomitus squalens</name>
    <dbReference type="NCBI Taxonomy" id="114155"/>
    <lineage>
        <taxon>Eukaryota</taxon>
        <taxon>Fungi</taxon>
        <taxon>Dikarya</taxon>
        <taxon>Basidiomycota</taxon>
        <taxon>Agaricomycotina</taxon>
        <taxon>Agaricomycetes</taxon>
        <taxon>Polyporales</taxon>
        <taxon>Polyporaceae</taxon>
        <taxon>Dichomitus</taxon>
    </lineage>
</organism>
<dbReference type="InterPro" id="IPR045338">
    <property type="entry name" value="DUF6535"/>
</dbReference>
<evidence type="ECO:0000256" key="2">
    <source>
        <dbReference type="SAM" id="Phobius"/>
    </source>
</evidence>
<keyword evidence="2" id="KW-0812">Transmembrane</keyword>
<feature type="transmembrane region" description="Helical" evidence="2">
    <location>
        <begin position="176"/>
        <end position="199"/>
    </location>
</feature>
<gene>
    <name evidence="5" type="ORF">BD310DRAFT_932141</name>
    <name evidence="4" type="ORF">BD311DRAFT_789502</name>
</gene>
<dbReference type="Proteomes" id="UP000292957">
    <property type="component" value="Unassembled WGS sequence"/>
</dbReference>
<dbReference type="AlphaFoldDB" id="A0A4Q9MLQ3"/>
<dbReference type="Pfam" id="PF20153">
    <property type="entry name" value="DUF6535"/>
    <property type="match status" value="1"/>
</dbReference>
<feature type="domain" description="DUF6535" evidence="3">
    <location>
        <begin position="70"/>
        <end position="260"/>
    </location>
</feature>
<evidence type="ECO:0000313" key="5">
    <source>
        <dbReference type="EMBL" id="TBU56100.1"/>
    </source>
</evidence>
<feature type="transmembrane region" description="Helical" evidence="2">
    <location>
        <begin position="235"/>
        <end position="260"/>
    </location>
</feature>
<protein>
    <recommendedName>
        <fullName evidence="3">DUF6535 domain-containing protein</fullName>
    </recommendedName>
</protein>
<accession>A0A4Q9MLQ3</accession>
<name>A0A4Q9MLQ3_9APHY</name>
<feature type="compositionally biased region" description="Basic and acidic residues" evidence="1">
    <location>
        <begin position="24"/>
        <end position="35"/>
    </location>
</feature>
<dbReference type="EMBL" id="ML143439">
    <property type="protein sequence ID" value="TBU26916.1"/>
    <property type="molecule type" value="Genomic_DNA"/>
</dbReference>
<feature type="compositionally biased region" description="Basic and acidic residues" evidence="1">
    <location>
        <begin position="1"/>
        <end position="11"/>
    </location>
</feature>
<feature type="transmembrane region" description="Helical" evidence="2">
    <location>
        <begin position="272"/>
        <end position="293"/>
    </location>
</feature>
<evidence type="ECO:0000313" key="6">
    <source>
        <dbReference type="Proteomes" id="UP000292082"/>
    </source>
</evidence>